<dbReference type="SUPFAM" id="SSF69304">
    <property type="entry name" value="Tricorn protease N-terminal domain"/>
    <property type="match status" value="1"/>
</dbReference>
<dbReference type="Pfam" id="PF10646">
    <property type="entry name" value="Germane"/>
    <property type="match status" value="1"/>
</dbReference>
<reference evidence="2 3" key="1">
    <citation type="submission" date="2023-07" db="EMBL/GenBank/DDBJ databases">
        <title>Sequencing the genomes of 1000 actinobacteria strains.</title>
        <authorList>
            <person name="Klenk H.-P."/>
        </authorList>
    </citation>
    <scope>NUCLEOTIDE SEQUENCE [LARGE SCALE GENOMIC DNA]</scope>
    <source>
        <strain evidence="2 3">DSM 46740</strain>
    </source>
</reference>
<dbReference type="InterPro" id="IPR018910">
    <property type="entry name" value="LpqB_C"/>
</dbReference>
<protein>
    <recommendedName>
        <fullName evidence="1">GerMN domain-containing protein</fullName>
    </recommendedName>
</protein>
<keyword evidence="3" id="KW-1185">Reference proteome</keyword>
<evidence type="ECO:0000313" key="2">
    <source>
        <dbReference type="EMBL" id="MDP9846436.1"/>
    </source>
</evidence>
<dbReference type="SMART" id="SM00909">
    <property type="entry name" value="Germane"/>
    <property type="match status" value="1"/>
</dbReference>
<dbReference type="InterPro" id="IPR059026">
    <property type="entry name" value="LpqB_N"/>
</dbReference>
<gene>
    <name evidence="2" type="ORF">J2853_005647</name>
</gene>
<dbReference type="InterPro" id="IPR019606">
    <property type="entry name" value="GerMN"/>
</dbReference>
<dbReference type="Pfam" id="PF25976">
    <property type="entry name" value="LpqB_N"/>
    <property type="match status" value="1"/>
</dbReference>
<evidence type="ECO:0000259" key="1">
    <source>
        <dbReference type="SMART" id="SM00909"/>
    </source>
</evidence>
<evidence type="ECO:0000313" key="3">
    <source>
        <dbReference type="Proteomes" id="UP001225356"/>
    </source>
</evidence>
<dbReference type="EMBL" id="JAUSQU010000001">
    <property type="protein sequence ID" value="MDP9846436.1"/>
    <property type="molecule type" value="Genomic_DNA"/>
</dbReference>
<feature type="domain" description="GerMN" evidence="1">
    <location>
        <begin position="201"/>
        <end position="287"/>
    </location>
</feature>
<comment type="caution">
    <text evidence="2">The sequence shown here is derived from an EMBL/GenBank/DDBJ whole genome shotgun (WGS) entry which is preliminary data.</text>
</comment>
<dbReference type="Pfam" id="PF10647">
    <property type="entry name" value="Gmad1"/>
    <property type="match status" value="1"/>
</dbReference>
<sequence length="585" mass="63969">MSLIVVLAWAGTACSVIPTGNKPITFEDVRKGNPLGDPYSRVIATPPKDGWSPEDIVTGFRAAMASPDDLGREVARQYLTDDFAKQWNPQDRVMVYGTGEYEKIPPAREGKTRVTFKGSITAYIDQDGRYQPSGGTLSEPFSLVKQPNGWRISEAPKELLLSESDVDHGYLSVDLYFLDSQWKGLVIDQVRVPIDPASNFAKTAVERLLKGPSSLLRGAVKTAFEPGTRLIDVTTENNRVIINLNKRVAPDLVDPMAAQLAGTLSGLTKGGWGFEVEVNGESYYSDAPLRIDAQEQSVFDPWMTPRDAAPYYLVDGGLRLLLPKEKIGQAVPGRAGEKDETRTRPAISGQALRQVAALSKDGKSISVAPIAPGGEWKEWTTGVSLTPPSWDRYNTLWTVDRPNDHTSRVIRHDSDNRQQYRVTAPDLDTLYVELLKVARDGVHVAVVVRDGTEERVLIGTVIGQGSATRIDNLQPVVLGNQIQGNQTIEDIAWKDGKSLYMLTDKSVLLEASVVSAAKQLPSDPRIGSITALDGTLLAGAKEDNGKSQILYWNWTSAKWEALVKDEAGKSDFVENGPTDPAYPLG</sequence>
<organism evidence="2 3">
    <name type="scientific">Streptosporangium lutulentum</name>
    <dbReference type="NCBI Taxonomy" id="1461250"/>
    <lineage>
        <taxon>Bacteria</taxon>
        <taxon>Bacillati</taxon>
        <taxon>Actinomycetota</taxon>
        <taxon>Actinomycetes</taxon>
        <taxon>Streptosporangiales</taxon>
        <taxon>Streptosporangiaceae</taxon>
        <taxon>Streptosporangium</taxon>
    </lineage>
</organism>
<accession>A0ABT9QI58</accession>
<proteinExistence type="predicted"/>
<dbReference type="Proteomes" id="UP001225356">
    <property type="component" value="Unassembled WGS sequence"/>
</dbReference>
<name>A0ABT9QI58_9ACTN</name>
<dbReference type="RefSeq" id="WP_307562919.1">
    <property type="nucleotide sequence ID" value="NZ_JAUSQU010000001.1"/>
</dbReference>